<dbReference type="PROSITE" id="PS51462">
    <property type="entry name" value="NUDIX"/>
    <property type="match status" value="1"/>
</dbReference>
<reference evidence="5 6" key="1">
    <citation type="journal article" date="2016" name="Nat. Commun.">
        <title>Thousands of microbial genomes shed light on interconnected biogeochemical processes in an aquifer system.</title>
        <authorList>
            <person name="Anantharaman K."/>
            <person name="Brown C.T."/>
            <person name="Hug L.A."/>
            <person name="Sharon I."/>
            <person name="Castelle C.J."/>
            <person name="Probst A.J."/>
            <person name="Thomas B.C."/>
            <person name="Singh A."/>
            <person name="Wilkins M.J."/>
            <person name="Karaoz U."/>
            <person name="Brodie E.L."/>
            <person name="Williams K.H."/>
            <person name="Hubbard S.S."/>
            <person name="Banfield J.F."/>
        </authorList>
    </citation>
    <scope>NUCLEOTIDE SEQUENCE [LARGE SCALE GENOMIC DNA]</scope>
</reference>
<feature type="domain" description="Nudix hydrolase" evidence="4">
    <location>
        <begin position="2"/>
        <end position="131"/>
    </location>
</feature>
<dbReference type="PROSITE" id="PS00893">
    <property type="entry name" value="NUDIX_BOX"/>
    <property type="match status" value="1"/>
</dbReference>
<evidence type="ECO:0000259" key="4">
    <source>
        <dbReference type="PROSITE" id="PS51462"/>
    </source>
</evidence>
<dbReference type="Proteomes" id="UP000178419">
    <property type="component" value="Unassembled WGS sequence"/>
</dbReference>
<dbReference type="Gene3D" id="3.90.79.10">
    <property type="entry name" value="Nucleoside Triphosphate Pyrophosphohydrolase"/>
    <property type="match status" value="1"/>
</dbReference>
<dbReference type="PANTHER" id="PTHR43046:SF12">
    <property type="entry name" value="GDP-MANNOSE MANNOSYL HYDROLASE"/>
    <property type="match status" value="1"/>
</dbReference>
<gene>
    <name evidence="5" type="ORF">A2714_05060</name>
</gene>
<dbReference type="EMBL" id="MGGE01000013">
    <property type="protein sequence ID" value="OGM21574.1"/>
    <property type="molecule type" value="Genomic_DNA"/>
</dbReference>
<keyword evidence="3" id="KW-0460">Magnesium</keyword>
<dbReference type="InterPro" id="IPR000086">
    <property type="entry name" value="NUDIX_hydrolase_dom"/>
</dbReference>
<evidence type="ECO:0000313" key="6">
    <source>
        <dbReference type="Proteomes" id="UP000178419"/>
    </source>
</evidence>
<dbReference type="Pfam" id="PF00293">
    <property type="entry name" value="NUDIX"/>
    <property type="match status" value="1"/>
</dbReference>
<dbReference type="GO" id="GO:0016787">
    <property type="term" value="F:hydrolase activity"/>
    <property type="evidence" value="ECO:0007669"/>
    <property type="project" value="UniProtKB-KW"/>
</dbReference>
<accession>A0A1F7Y2N4</accession>
<name>A0A1F7Y2N4_9BACT</name>
<protein>
    <recommendedName>
        <fullName evidence="4">Nudix hydrolase domain-containing protein</fullName>
    </recommendedName>
</protein>
<comment type="caution">
    <text evidence="5">The sequence shown here is derived from an EMBL/GenBank/DDBJ whole genome shotgun (WGS) entry which is preliminary data.</text>
</comment>
<dbReference type="InterPro" id="IPR020084">
    <property type="entry name" value="NUDIX_hydrolase_CS"/>
</dbReference>
<dbReference type="PANTHER" id="PTHR43046">
    <property type="entry name" value="GDP-MANNOSE MANNOSYL HYDROLASE"/>
    <property type="match status" value="1"/>
</dbReference>
<comment type="cofactor">
    <cofactor evidence="1">
        <name>Mg(2+)</name>
        <dbReference type="ChEBI" id="CHEBI:18420"/>
    </cofactor>
</comment>
<sequence length="134" mass="15303">MKIRKGVVLVVKNKKGEYLLLRQRKSKSYSFISGGLEFGERYTDAAVREAREEAGLKINLKKLTETDQKIKFSGSRKGPAEQKVFVYRPDGADVNIKVDNNEISGYEWCSKEEAFKKLKNKPPLISLIQKADNY</sequence>
<organism evidence="5 6">
    <name type="scientific">Candidatus Woesebacteria bacterium RIFCSPHIGHO2_01_FULL_38_9</name>
    <dbReference type="NCBI Taxonomy" id="1802492"/>
    <lineage>
        <taxon>Bacteria</taxon>
        <taxon>Candidatus Woeseibacteriota</taxon>
    </lineage>
</organism>
<dbReference type="SUPFAM" id="SSF55811">
    <property type="entry name" value="Nudix"/>
    <property type="match status" value="1"/>
</dbReference>
<proteinExistence type="predicted"/>
<evidence type="ECO:0000256" key="2">
    <source>
        <dbReference type="ARBA" id="ARBA00022801"/>
    </source>
</evidence>
<dbReference type="AlphaFoldDB" id="A0A1F7Y2N4"/>
<evidence type="ECO:0000313" key="5">
    <source>
        <dbReference type="EMBL" id="OGM21574.1"/>
    </source>
</evidence>
<dbReference type="InterPro" id="IPR015797">
    <property type="entry name" value="NUDIX_hydrolase-like_dom_sf"/>
</dbReference>
<evidence type="ECO:0000256" key="3">
    <source>
        <dbReference type="ARBA" id="ARBA00022842"/>
    </source>
</evidence>
<keyword evidence="2" id="KW-0378">Hydrolase</keyword>
<evidence type="ECO:0000256" key="1">
    <source>
        <dbReference type="ARBA" id="ARBA00001946"/>
    </source>
</evidence>